<dbReference type="NCBIfam" id="TIGR01646">
    <property type="entry name" value="vgr_GE"/>
    <property type="match status" value="1"/>
</dbReference>
<sequence length="596" mass="62971">MATSPATNSTGVVTYAIKVDGSTIDTSIGIISIDIYYKINQIATAEIVISDGDMASQTFDNSDASTFKPGAAIAISAGYASTENTIFEGIIISHGIEITSNNSSTLNIMCKDQAIAMTIAKHSQCFLKKNDKQIISSLLSNYSGLSSSVGAMSNTHPEMVQFNSSDWDFMLTRAEANGFVITNQSNKVTVDKPSTSSSPTLVVTYGTDLISFSANVDARNQLSSVTATSWDSTEQKMVTGKGSSQSIKSQGNLTSSSLASVFNISDYTLQTASTVSADALASWADGQQVKAMLSKVRGSVTFQGNSKARIDTLIELAGVGDRYNGSHYIGGIHHSIENGQWITTAELGLSPMWSSEHRDLGAPPASGYLPPVDGLQIGVVTQLNEDPGSNYRIQIKIPTLDSESNLIWARLATYYASSGYGNFFIPDVDDEVIVGFINQDPGNPIILGSVYSSKNTMPNDLTSDNYIKGIVTKNQLKLTFDDENKAITLETPEGNSIVMSDTDKSITLTDQNSNSISMGESGITIKSSKDVTISADSAISTESSSGTTIKATGDVKISGANVSAEAKTGLTVKGNSTAEVSCSGITTIKGSMVKIN</sequence>
<dbReference type="Pfam" id="PF04717">
    <property type="entry name" value="Phage_base_V"/>
    <property type="match status" value="1"/>
</dbReference>
<dbReference type="RefSeq" id="WP_161154218.1">
    <property type="nucleotide sequence ID" value="NZ_WEKT01000008.1"/>
</dbReference>
<dbReference type="EMBL" id="WEKT01000008">
    <property type="protein sequence ID" value="MZI92919.1"/>
    <property type="molecule type" value="Genomic_DNA"/>
</dbReference>
<organism evidence="2 3">
    <name type="scientific">Vibrio eleionomae</name>
    <dbReference type="NCBI Taxonomy" id="2653505"/>
    <lineage>
        <taxon>Bacteria</taxon>
        <taxon>Pseudomonadati</taxon>
        <taxon>Pseudomonadota</taxon>
        <taxon>Gammaproteobacteria</taxon>
        <taxon>Vibrionales</taxon>
        <taxon>Vibrionaceae</taxon>
        <taxon>Vibrio</taxon>
    </lineage>
</organism>
<dbReference type="SUPFAM" id="SSF69279">
    <property type="entry name" value="Phage tail proteins"/>
    <property type="match status" value="1"/>
</dbReference>
<dbReference type="SUPFAM" id="SSF69255">
    <property type="entry name" value="gp5 N-terminal domain-like"/>
    <property type="match status" value="1"/>
</dbReference>
<evidence type="ECO:0000313" key="3">
    <source>
        <dbReference type="Proteomes" id="UP000462621"/>
    </source>
</evidence>
<comment type="caution">
    <text evidence="2">The sequence shown here is derived from an EMBL/GenBank/DDBJ whole genome shotgun (WGS) entry which is preliminary data.</text>
</comment>
<dbReference type="AlphaFoldDB" id="A0A7X4RUB8"/>
<evidence type="ECO:0000259" key="1">
    <source>
        <dbReference type="Pfam" id="PF04717"/>
    </source>
</evidence>
<accession>A0A7X4RUB8</accession>
<keyword evidence="3" id="KW-1185">Reference proteome</keyword>
<dbReference type="SUPFAM" id="SSF69349">
    <property type="entry name" value="Phage fibre proteins"/>
    <property type="match status" value="1"/>
</dbReference>
<protein>
    <submittedName>
        <fullName evidence="2">Type VI secretion system tip protein VgrG</fullName>
    </submittedName>
</protein>
<dbReference type="InterPro" id="IPR006533">
    <property type="entry name" value="T6SS_Vgr_RhsGE"/>
</dbReference>
<dbReference type="InterPro" id="IPR037026">
    <property type="entry name" value="Vgr_OB-fold_dom_sf"/>
</dbReference>
<evidence type="ECO:0000313" key="2">
    <source>
        <dbReference type="EMBL" id="MZI92919.1"/>
    </source>
</evidence>
<dbReference type="Proteomes" id="UP000462621">
    <property type="component" value="Unassembled WGS sequence"/>
</dbReference>
<dbReference type="InterPro" id="IPR006531">
    <property type="entry name" value="Gp5/Vgr_OB"/>
</dbReference>
<feature type="domain" description="Gp5/Type VI secretion system Vgr protein OB-fold" evidence="1">
    <location>
        <begin position="376"/>
        <end position="451"/>
    </location>
</feature>
<gene>
    <name evidence="2" type="primary">vgrG</name>
    <name evidence="2" type="ORF">F9817_06880</name>
</gene>
<proteinExistence type="predicted"/>
<name>A0A7X4RUB8_9VIBR</name>
<dbReference type="Gene3D" id="2.40.50.230">
    <property type="entry name" value="Gp5 N-terminal domain"/>
    <property type="match status" value="1"/>
</dbReference>
<reference evidence="2 3" key="1">
    <citation type="submission" date="2019-10" db="EMBL/GenBank/DDBJ databases">
        <title>Vibrio sp. nov. isolated from a shrimp pond.</title>
        <authorList>
            <person name="Gomez-Gil B."/>
            <person name="Enciso-Ibarra J."/>
            <person name="Enciso-Ibarra K."/>
            <person name="Bolan-Mejia C."/>
        </authorList>
    </citation>
    <scope>NUCLEOTIDE SEQUENCE [LARGE SCALE GENOMIC DNA]</scope>
    <source>
        <strain evidence="2 3">CAIM 722</strain>
    </source>
</reference>